<gene>
    <name evidence="1" type="ORF">ACFSUB_01865</name>
</gene>
<evidence type="ECO:0000313" key="2">
    <source>
        <dbReference type="Proteomes" id="UP001597520"/>
    </source>
</evidence>
<dbReference type="RefSeq" id="WP_380711487.1">
    <property type="nucleotide sequence ID" value="NZ_JBHUML010000002.1"/>
</dbReference>
<name>A0ABW5SWR0_9BACI</name>
<dbReference type="EMBL" id="JBHUML010000002">
    <property type="protein sequence ID" value="MFD2704199.1"/>
    <property type="molecule type" value="Genomic_DNA"/>
</dbReference>
<accession>A0ABW5SWR0</accession>
<sequence>MTKQERVDEAIDDTLYQFYAGTLTEETLEENLQTAKNLSYEMGCDEYEAS</sequence>
<keyword evidence="2" id="KW-1185">Reference proteome</keyword>
<evidence type="ECO:0000313" key="1">
    <source>
        <dbReference type="EMBL" id="MFD2704199.1"/>
    </source>
</evidence>
<reference evidence="2" key="1">
    <citation type="journal article" date="2019" name="Int. J. Syst. Evol. Microbiol.">
        <title>The Global Catalogue of Microorganisms (GCM) 10K type strain sequencing project: providing services to taxonomists for standard genome sequencing and annotation.</title>
        <authorList>
            <consortium name="The Broad Institute Genomics Platform"/>
            <consortium name="The Broad Institute Genome Sequencing Center for Infectious Disease"/>
            <person name="Wu L."/>
            <person name="Ma J."/>
        </authorList>
    </citation>
    <scope>NUCLEOTIDE SEQUENCE [LARGE SCALE GENOMIC DNA]</scope>
    <source>
        <strain evidence="2">KCTC 33792</strain>
    </source>
</reference>
<proteinExistence type="predicted"/>
<dbReference type="Proteomes" id="UP001597520">
    <property type="component" value="Unassembled WGS sequence"/>
</dbReference>
<protein>
    <submittedName>
        <fullName evidence="1">Uncharacterized protein</fullName>
    </submittedName>
</protein>
<organism evidence="1 2">
    <name type="scientific">Salibacterium lacus</name>
    <dbReference type="NCBI Taxonomy" id="1898109"/>
    <lineage>
        <taxon>Bacteria</taxon>
        <taxon>Bacillati</taxon>
        <taxon>Bacillota</taxon>
        <taxon>Bacilli</taxon>
        <taxon>Bacillales</taxon>
        <taxon>Bacillaceae</taxon>
    </lineage>
</organism>
<comment type="caution">
    <text evidence="1">The sequence shown here is derived from an EMBL/GenBank/DDBJ whole genome shotgun (WGS) entry which is preliminary data.</text>
</comment>